<dbReference type="EMBL" id="CP001101">
    <property type="protein sequence ID" value="ACE04192.1"/>
    <property type="molecule type" value="Genomic_DNA"/>
</dbReference>
<dbReference type="eggNOG" id="COG3668">
    <property type="taxonomic scope" value="Bacteria"/>
</dbReference>
<dbReference type="KEGG" id="cpb:Cphamn1_1260"/>
<evidence type="ECO:0008006" key="3">
    <source>
        <dbReference type="Google" id="ProtNLM"/>
    </source>
</evidence>
<sequence length="98" mass="11721">MKIRIHEAAARELDEAIKWYELQSQGLGKRFKTSVAAQIRKIRKNPNWFLIESGEIYKVYIPKFPYKIIYTSGKDSIVIWAIAHMHRKPRFWQSRTKN</sequence>
<accession>B3EIZ2</accession>
<dbReference type="AlphaFoldDB" id="B3EIZ2"/>
<keyword evidence="1" id="KW-1277">Toxin-antitoxin system</keyword>
<dbReference type="InterPro" id="IPR035093">
    <property type="entry name" value="RelE/ParE_toxin_dom_sf"/>
</dbReference>
<dbReference type="STRING" id="331678.Cphamn1_1260"/>
<organism evidence="2">
    <name type="scientific">Chlorobium phaeobacteroides (strain BS1)</name>
    <dbReference type="NCBI Taxonomy" id="331678"/>
    <lineage>
        <taxon>Bacteria</taxon>
        <taxon>Pseudomonadati</taxon>
        <taxon>Chlorobiota</taxon>
        <taxon>Chlorobiia</taxon>
        <taxon>Chlorobiales</taxon>
        <taxon>Chlorobiaceae</taxon>
        <taxon>Chlorobium/Pelodictyon group</taxon>
        <taxon>Chlorobium</taxon>
    </lineage>
</organism>
<reference evidence="2" key="1">
    <citation type="submission" date="2008-06" db="EMBL/GenBank/DDBJ databases">
        <title>Complete sequence of Chlorobium phaeobacteroides BS1.</title>
        <authorList>
            <consortium name="US DOE Joint Genome Institute"/>
            <person name="Lucas S."/>
            <person name="Copeland A."/>
            <person name="Lapidus A."/>
            <person name="Glavina del Rio T."/>
            <person name="Dalin E."/>
            <person name="Tice H."/>
            <person name="Bruce D."/>
            <person name="Goodwin L."/>
            <person name="Pitluck S."/>
            <person name="Schmutz J."/>
            <person name="Larimer F."/>
            <person name="Land M."/>
            <person name="Hauser L."/>
            <person name="Kyrpides N."/>
            <person name="Ovchinnikova G."/>
            <person name="Li T."/>
            <person name="Liu Z."/>
            <person name="Zhao F."/>
            <person name="Overmann J."/>
            <person name="Bryant D.A."/>
            <person name="Richardson P."/>
        </authorList>
    </citation>
    <scope>NUCLEOTIDE SEQUENCE [LARGE SCALE GENOMIC DNA]</scope>
    <source>
        <strain evidence="2">BS1</strain>
    </source>
</reference>
<dbReference type="Pfam" id="PF05016">
    <property type="entry name" value="ParE_toxin"/>
    <property type="match status" value="1"/>
</dbReference>
<evidence type="ECO:0000256" key="1">
    <source>
        <dbReference type="ARBA" id="ARBA00022649"/>
    </source>
</evidence>
<evidence type="ECO:0000313" key="2">
    <source>
        <dbReference type="EMBL" id="ACE04192.1"/>
    </source>
</evidence>
<dbReference type="Gene3D" id="3.30.2310.20">
    <property type="entry name" value="RelE-like"/>
    <property type="match status" value="1"/>
</dbReference>
<dbReference type="OrthoDB" id="595476at2"/>
<name>B3EIZ2_CHLPB</name>
<proteinExistence type="predicted"/>
<protein>
    <recommendedName>
        <fullName evidence="3">Plasmid stabilization system</fullName>
    </recommendedName>
</protein>
<dbReference type="HOGENOM" id="CLU_147162_7_0_10"/>
<gene>
    <name evidence="2" type="ordered locus">Cphamn1_1260</name>
</gene>
<dbReference type="InterPro" id="IPR007712">
    <property type="entry name" value="RelE/ParE_toxin"/>
</dbReference>